<dbReference type="Gene3D" id="1.10.260.40">
    <property type="entry name" value="lambda repressor-like DNA-binding domains"/>
    <property type="match status" value="1"/>
</dbReference>
<dbReference type="InterPro" id="IPR043917">
    <property type="entry name" value="DUF5753"/>
</dbReference>
<dbReference type="STRING" id="909613.UO65_2550"/>
<dbReference type="SUPFAM" id="SSF47413">
    <property type="entry name" value="lambda repressor-like DNA-binding domains"/>
    <property type="match status" value="1"/>
</dbReference>
<organism evidence="2 3">
    <name type="scientific">Actinokineospora spheciospongiae</name>
    <dbReference type="NCBI Taxonomy" id="909613"/>
    <lineage>
        <taxon>Bacteria</taxon>
        <taxon>Bacillati</taxon>
        <taxon>Actinomycetota</taxon>
        <taxon>Actinomycetes</taxon>
        <taxon>Pseudonocardiales</taxon>
        <taxon>Pseudonocardiaceae</taxon>
        <taxon>Actinokineospora</taxon>
    </lineage>
</organism>
<dbReference type="CDD" id="cd00093">
    <property type="entry name" value="HTH_XRE"/>
    <property type="match status" value="1"/>
</dbReference>
<dbReference type="EMBL" id="AYXG01000087">
    <property type="protein sequence ID" value="EWC62184.1"/>
    <property type="molecule type" value="Genomic_DNA"/>
</dbReference>
<dbReference type="SMART" id="SM00530">
    <property type="entry name" value="HTH_XRE"/>
    <property type="match status" value="1"/>
</dbReference>
<dbReference type="AlphaFoldDB" id="W7J834"/>
<dbReference type="Pfam" id="PF19054">
    <property type="entry name" value="DUF5753"/>
    <property type="match status" value="1"/>
</dbReference>
<evidence type="ECO:0000313" key="2">
    <source>
        <dbReference type="EMBL" id="EWC62184.1"/>
    </source>
</evidence>
<dbReference type="InterPro" id="IPR001387">
    <property type="entry name" value="Cro/C1-type_HTH"/>
</dbReference>
<keyword evidence="3" id="KW-1185">Reference proteome</keyword>
<dbReference type="eggNOG" id="COG1396">
    <property type="taxonomic scope" value="Bacteria"/>
</dbReference>
<dbReference type="Proteomes" id="UP000019277">
    <property type="component" value="Unassembled WGS sequence"/>
</dbReference>
<feature type="domain" description="HTH cro/C1-type" evidence="1">
    <location>
        <begin position="14"/>
        <end position="63"/>
    </location>
</feature>
<comment type="caution">
    <text evidence="2">The sequence shown here is derived from an EMBL/GenBank/DDBJ whole genome shotgun (WGS) entry which is preliminary data.</text>
</comment>
<name>W7J834_9PSEU</name>
<protein>
    <submittedName>
        <fullName evidence="2">Putative DNA-binding protein</fullName>
    </submittedName>
</protein>
<evidence type="ECO:0000313" key="3">
    <source>
        <dbReference type="Proteomes" id="UP000019277"/>
    </source>
</evidence>
<sequence length="284" mass="30878">MAKAPKTVVLGRVLRREREERGIGLREFAGRIDRDPAVLSRWETGERTPKPEDVARILTVLGIGGQRYAEVMTLIHGAGESHWLALSSPEHRQQVAAFGEYERSAKTIHTVSPLLIPGILQVTDYIAAIMSEGGLPPEQAAANVARRVARRAVLSGPEPARLVALIGQAALHQEVGGRATTLAQLRHLVDVARLPNVELRVVPFGQGWHPALEGPFCLMESDSLPPGVFLELRRTAVWLHSAEDVAVYRAAVDGVMRAALSEQGSLRLIADLLRRAEADLPVPA</sequence>
<evidence type="ECO:0000259" key="1">
    <source>
        <dbReference type="PROSITE" id="PS50943"/>
    </source>
</evidence>
<dbReference type="Pfam" id="PF13560">
    <property type="entry name" value="HTH_31"/>
    <property type="match status" value="1"/>
</dbReference>
<reference evidence="2 3" key="1">
    <citation type="journal article" date="2014" name="Genome Announc.">
        <title>Draft Genome Sequence of the Antitrypanosomally Active Sponge-Associated Bacterium Actinokineospora sp. Strain EG49.</title>
        <authorList>
            <person name="Harjes J."/>
            <person name="Ryu T."/>
            <person name="Abdelmohsen U.R."/>
            <person name="Moitinho-Silva L."/>
            <person name="Horn H."/>
            <person name="Ravasi T."/>
            <person name="Hentschel U."/>
        </authorList>
    </citation>
    <scope>NUCLEOTIDE SEQUENCE [LARGE SCALE GENOMIC DNA]</scope>
    <source>
        <strain evidence="2 3">EG49</strain>
    </source>
</reference>
<proteinExistence type="predicted"/>
<accession>W7J834</accession>
<dbReference type="GO" id="GO:0003677">
    <property type="term" value="F:DNA binding"/>
    <property type="evidence" value="ECO:0007669"/>
    <property type="project" value="UniProtKB-KW"/>
</dbReference>
<dbReference type="InterPro" id="IPR010982">
    <property type="entry name" value="Lambda_DNA-bd_dom_sf"/>
</dbReference>
<dbReference type="RefSeq" id="WP_035281927.1">
    <property type="nucleotide sequence ID" value="NZ_AYXG01000087.1"/>
</dbReference>
<keyword evidence="2" id="KW-0238">DNA-binding</keyword>
<dbReference type="PROSITE" id="PS50943">
    <property type="entry name" value="HTH_CROC1"/>
    <property type="match status" value="1"/>
</dbReference>
<dbReference type="OrthoDB" id="2991476at2"/>
<gene>
    <name evidence="2" type="ORF">UO65_2550</name>
</gene>